<evidence type="ECO:0000313" key="5">
    <source>
        <dbReference type="Proteomes" id="UP000305067"/>
    </source>
</evidence>
<keyword evidence="2" id="KW-1133">Transmembrane helix</keyword>
<feature type="domain" description="DUF7719" evidence="3">
    <location>
        <begin position="132"/>
        <end position="198"/>
    </location>
</feature>
<organism evidence="4 5">
    <name type="scientific">Pterulicium gracile</name>
    <dbReference type="NCBI Taxonomy" id="1884261"/>
    <lineage>
        <taxon>Eukaryota</taxon>
        <taxon>Fungi</taxon>
        <taxon>Dikarya</taxon>
        <taxon>Basidiomycota</taxon>
        <taxon>Agaricomycotina</taxon>
        <taxon>Agaricomycetes</taxon>
        <taxon>Agaricomycetidae</taxon>
        <taxon>Agaricales</taxon>
        <taxon>Pleurotineae</taxon>
        <taxon>Pterulaceae</taxon>
        <taxon>Pterulicium</taxon>
    </lineage>
</organism>
<dbReference type="PANTHER" id="PTHR37846">
    <property type="entry name" value="YALI0B21296P"/>
    <property type="match status" value="1"/>
</dbReference>
<accession>A0A5C3R486</accession>
<gene>
    <name evidence="4" type="ORF">BDV98DRAFT_229973</name>
</gene>
<dbReference type="STRING" id="1884261.A0A5C3R486"/>
<dbReference type="EMBL" id="ML178816">
    <property type="protein sequence ID" value="TFL05684.1"/>
    <property type="molecule type" value="Genomic_DNA"/>
</dbReference>
<feature type="transmembrane region" description="Helical" evidence="2">
    <location>
        <begin position="70"/>
        <end position="92"/>
    </location>
</feature>
<dbReference type="Proteomes" id="UP000305067">
    <property type="component" value="Unassembled WGS sequence"/>
</dbReference>
<name>A0A5C3R486_9AGAR</name>
<evidence type="ECO:0000256" key="1">
    <source>
        <dbReference type="SAM" id="MobiDB-lite"/>
    </source>
</evidence>
<evidence type="ECO:0000313" key="4">
    <source>
        <dbReference type="EMBL" id="TFL05684.1"/>
    </source>
</evidence>
<evidence type="ECO:0000256" key="2">
    <source>
        <dbReference type="SAM" id="Phobius"/>
    </source>
</evidence>
<keyword evidence="2" id="KW-0472">Membrane</keyword>
<proteinExistence type="predicted"/>
<sequence>MPSKKKAGSKTAAAPTQPIEISEEEQWRLINESGILNQVPQGISPSTLYPPSEAQVAAQSPPESSFCDEIFNAALLVIPFSSMFLLMEILIHQQYAKEVTVKSLAERLGPAIPILAVFIFYTNRHKNAWPTQLLLFVLANIGGPRLIWLFNRASYVLIMMQAPPLATLWVYAIVQLTLGRAILNLVIVGVWMKWAGMKLSSIG</sequence>
<evidence type="ECO:0000259" key="3">
    <source>
        <dbReference type="Pfam" id="PF24841"/>
    </source>
</evidence>
<feature type="transmembrane region" description="Helical" evidence="2">
    <location>
        <begin position="170"/>
        <end position="192"/>
    </location>
</feature>
<keyword evidence="5" id="KW-1185">Reference proteome</keyword>
<protein>
    <recommendedName>
        <fullName evidence="3">DUF7719 domain-containing protein</fullName>
    </recommendedName>
</protein>
<dbReference type="InterPro" id="IPR056136">
    <property type="entry name" value="DUF7719"/>
</dbReference>
<dbReference type="Pfam" id="PF24841">
    <property type="entry name" value="DUF7719"/>
    <property type="match status" value="1"/>
</dbReference>
<dbReference type="AlphaFoldDB" id="A0A5C3R486"/>
<dbReference type="OrthoDB" id="5597489at2759"/>
<feature type="transmembrane region" description="Helical" evidence="2">
    <location>
        <begin position="133"/>
        <end position="150"/>
    </location>
</feature>
<feature type="region of interest" description="Disordered" evidence="1">
    <location>
        <begin position="1"/>
        <end position="22"/>
    </location>
</feature>
<keyword evidence="2" id="KW-0812">Transmembrane</keyword>
<reference evidence="4 5" key="1">
    <citation type="journal article" date="2019" name="Nat. Ecol. Evol.">
        <title>Megaphylogeny resolves global patterns of mushroom evolution.</title>
        <authorList>
            <person name="Varga T."/>
            <person name="Krizsan K."/>
            <person name="Foldi C."/>
            <person name="Dima B."/>
            <person name="Sanchez-Garcia M."/>
            <person name="Sanchez-Ramirez S."/>
            <person name="Szollosi G.J."/>
            <person name="Szarkandi J.G."/>
            <person name="Papp V."/>
            <person name="Albert L."/>
            <person name="Andreopoulos W."/>
            <person name="Angelini C."/>
            <person name="Antonin V."/>
            <person name="Barry K.W."/>
            <person name="Bougher N.L."/>
            <person name="Buchanan P."/>
            <person name="Buyck B."/>
            <person name="Bense V."/>
            <person name="Catcheside P."/>
            <person name="Chovatia M."/>
            <person name="Cooper J."/>
            <person name="Damon W."/>
            <person name="Desjardin D."/>
            <person name="Finy P."/>
            <person name="Geml J."/>
            <person name="Haridas S."/>
            <person name="Hughes K."/>
            <person name="Justo A."/>
            <person name="Karasinski D."/>
            <person name="Kautmanova I."/>
            <person name="Kiss B."/>
            <person name="Kocsube S."/>
            <person name="Kotiranta H."/>
            <person name="LaButti K.M."/>
            <person name="Lechner B.E."/>
            <person name="Liimatainen K."/>
            <person name="Lipzen A."/>
            <person name="Lukacs Z."/>
            <person name="Mihaltcheva S."/>
            <person name="Morgado L.N."/>
            <person name="Niskanen T."/>
            <person name="Noordeloos M.E."/>
            <person name="Ohm R.A."/>
            <person name="Ortiz-Santana B."/>
            <person name="Ovrebo C."/>
            <person name="Racz N."/>
            <person name="Riley R."/>
            <person name="Savchenko A."/>
            <person name="Shiryaev A."/>
            <person name="Soop K."/>
            <person name="Spirin V."/>
            <person name="Szebenyi C."/>
            <person name="Tomsovsky M."/>
            <person name="Tulloss R.E."/>
            <person name="Uehling J."/>
            <person name="Grigoriev I.V."/>
            <person name="Vagvolgyi C."/>
            <person name="Papp T."/>
            <person name="Martin F.M."/>
            <person name="Miettinen O."/>
            <person name="Hibbett D.S."/>
            <person name="Nagy L.G."/>
        </authorList>
    </citation>
    <scope>NUCLEOTIDE SEQUENCE [LARGE SCALE GENOMIC DNA]</scope>
    <source>
        <strain evidence="4 5">CBS 309.79</strain>
    </source>
</reference>
<dbReference type="PANTHER" id="PTHR37846:SF1">
    <property type="entry name" value="DEACETYLASE-LIKE PROTEIN"/>
    <property type="match status" value="1"/>
</dbReference>